<dbReference type="STRING" id="3818.A0A445A8M1"/>
<dbReference type="InterPro" id="IPR050082">
    <property type="entry name" value="RNA_methyltr_RlmE"/>
</dbReference>
<proteinExistence type="inferred from homology"/>
<evidence type="ECO:0000256" key="9">
    <source>
        <dbReference type="SAM" id="MobiDB-lite"/>
    </source>
</evidence>
<keyword evidence="2 8" id="KW-0690">Ribosome biogenesis</keyword>
<comment type="function">
    <text evidence="8">Probable methyltransferase involved in the maturation of rRNA and in the biogenesis of ribosomal subunits.</text>
</comment>
<evidence type="ECO:0000256" key="1">
    <source>
        <dbReference type="ARBA" id="ARBA00004604"/>
    </source>
</evidence>
<evidence type="ECO:0000256" key="3">
    <source>
        <dbReference type="ARBA" id="ARBA00022552"/>
    </source>
</evidence>
<dbReference type="PANTHER" id="PTHR10920">
    <property type="entry name" value="RIBOSOMAL RNA METHYLTRANSFERASE"/>
    <property type="match status" value="1"/>
</dbReference>
<feature type="domain" description="DUF3381" evidence="12">
    <location>
        <begin position="237"/>
        <end position="385"/>
    </location>
</feature>
<feature type="binding site" evidence="8">
    <location>
        <position position="56"/>
    </location>
    <ligand>
        <name>S-adenosyl-L-methionine</name>
        <dbReference type="ChEBI" id="CHEBI:59789"/>
    </ligand>
</feature>
<keyword evidence="3 8" id="KW-0698">rRNA processing</keyword>
<feature type="compositionally biased region" description="Acidic residues" evidence="9">
    <location>
        <begin position="499"/>
        <end position="508"/>
    </location>
</feature>
<dbReference type="GO" id="GO:0000463">
    <property type="term" value="P:maturation of LSU-rRNA from tricistronic rRNA transcript (SSU-rRNA, 5.8S rRNA, LSU-rRNA)"/>
    <property type="evidence" value="ECO:0007669"/>
    <property type="project" value="TreeGrafter"/>
</dbReference>
<evidence type="ECO:0000259" key="10">
    <source>
        <dbReference type="Pfam" id="PF01728"/>
    </source>
</evidence>
<dbReference type="Proteomes" id="UP000289738">
    <property type="component" value="Chromosome B03"/>
</dbReference>
<dbReference type="Pfam" id="PF07780">
    <property type="entry name" value="Spb1_C"/>
    <property type="match status" value="1"/>
</dbReference>
<feature type="compositionally biased region" description="Acidic residues" evidence="9">
    <location>
        <begin position="422"/>
        <end position="436"/>
    </location>
</feature>
<dbReference type="GO" id="GO:0030687">
    <property type="term" value="C:preribosome, large subunit precursor"/>
    <property type="evidence" value="ECO:0007669"/>
    <property type="project" value="TreeGrafter"/>
</dbReference>
<dbReference type="AlphaFoldDB" id="A0A445A8M1"/>
<feature type="region of interest" description="Disordered" evidence="9">
    <location>
        <begin position="422"/>
        <end position="465"/>
    </location>
</feature>
<evidence type="ECO:0000256" key="4">
    <source>
        <dbReference type="ARBA" id="ARBA00022603"/>
    </source>
</evidence>
<feature type="binding site" evidence="8">
    <location>
        <position position="120"/>
    </location>
    <ligand>
        <name>S-adenosyl-L-methionine</name>
        <dbReference type="ChEBI" id="CHEBI:59789"/>
    </ligand>
</feature>
<evidence type="ECO:0000313" key="14">
    <source>
        <dbReference type="Proteomes" id="UP000289738"/>
    </source>
</evidence>
<dbReference type="GO" id="GO:0005730">
    <property type="term" value="C:nucleolus"/>
    <property type="evidence" value="ECO:0007669"/>
    <property type="project" value="UniProtKB-SubCell"/>
</dbReference>
<dbReference type="InterPro" id="IPR012920">
    <property type="entry name" value="rRNA_MeTfrase_SPB1-like_C"/>
</dbReference>
<name>A0A445A8M1_ARAHY</name>
<comment type="caution">
    <text evidence="13">The sequence shown here is derived from an EMBL/GenBank/DDBJ whole genome shotgun (WGS) entry which is preliminary data.</text>
</comment>
<protein>
    <recommendedName>
        <fullName evidence="8">Putative rRNA methyltransferase</fullName>
        <ecNumber evidence="8">2.1.1.-</ecNumber>
    </recommendedName>
    <alternativeName>
        <fullName evidence="8">2'-O-ribose RNA methyltransferase SPB1 homolog</fullName>
    </alternativeName>
</protein>
<dbReference type="HAMAP" id="MF_01547">
    <property type="entry name" value="RNA_methyltr_E"/>
    <property type="match status" value="1"/>
</dbReference>
<feature type="region of interest" description="Disordered" evidence="9">
    <location>
        <begin position="479"/>
        <end position="538"/>
    </location>
</feature>
<accession>A0A445A8M1</accession>
<feature type="binding site" evidence="8">
    <location>
        <position position="76"/>
    </location>
    <ligand>
        <name>S-adenosyl-L-methionine</name>
        <dbReference type="ChEBI" id="CHEBI:59789"/>
    </ligand>
</feature>
<evidence type="ECO:0000259" key="11">
    <source>
        <dbReference type="Pfam" id="PF07780"/>
    </source>
</evidence>
<evidence type="ECO:0000256" key="6">
    <source>
        <dbReference type="ARBA" id="ARBA00022691"/>
    </source>
</evidence>
<dbReference type="EMBL" id="SDMP01000013">
    <property type="protein sequence ID" value="RYR22794.1"/>
    <property type="molecule type" value="Genomic_DNA"/>
</dbReference>
<dbReference type="FunFam" id="3.40.50.150:FF:000004">
    <property type="entry name" value="AdoMet-dependent rRNA methyltransferase SPB1"/>
    <property type="match status" value="1"/>
</dbReference>
<dbReference type="GO" id="GO:0016435">
    <property type="term" value="F:rRNA (guanine) methyltransferase activity"/>
    <property type="evidence" value="ECO:0007669"/>
    <property type="project" value="TreeGrafter"/>
</dbReference>
<dbReference type="InterPro" id="IPR002877">
    <property type="entry name" value="RNA_MeTrfase_FtsJ_dom"/>
</dbReference>
<dbReference type="PANTHER" id="PTHR10920:SF13">
    <property type="entry name" value="PRE-RRNA 2'-O-RIBOSE RNA METHYLTRANSFERASE FTSJ3"/>
    <property type="match status" value="1"/>
</dbReference>
<dbReference type="OrthoDB" id="1287559at2759"/>
<organism evidence="13 14">
    <name type="scientific">Arachis hypogaea</name>
    <name type="common">Peanut</name>
    <dbReference type="NCBI Taxonomy" id="3818"/>
    <lineage>
        <taxon>Eukaryota</taxon>
        <taxon>Viridiplantae</taxon>
        <taxon>Streptophyta</taxon>
        <taxon>Embryophyta</taxon>
        <taxon>Tracheophyta</taxon>
        <taxon>Spermatophyta</taxon>
        <taxon>Magnoliopsida</taxon>
        <taxon>eudicotyledons</taxon>
        <taxon>Gunneridae</taxon>
        <taxon>Pentapetalae</taxon>
        <taxon>rosids</taxon>
        <taxon>fabids</taxon>
        <taxon>Fabales</taxon>
        <taxon>Fabaceae</taxon>
        <taxon>Papilionoideae</taxon>
        <taxon>50 kb inversion clade</taxon>
        <taxon>dalbergioids sensu lato</taxon>
        <taxon>Dalbergieae</taxon>
        <taxon>Pterocarpus clade</taxon>
        <taxon>Arachis</taxon>
    </lineage>
</organism>
<dbReference type="GO" id="GO:0008650">
    <property type="term" value="F:rRNA (uridine-2'-O-)-methyltransferase activity"/>
    <property type="evidence" value="ECO:0007669"/>
    <property type="project" value="TreeGrafter"/>
</dbReference>
<dbReference type="InterPro" id="IPR028589">
    <property type="entry name" value="SPB1-like"/>
</dbReference>
<keyword evidence="4 8" id="KW-0489">Methyltransferase</keyword>
<feature type="compositionally biased region" description="Basic and acidic residues" evidence="9">
    <location>
        <begin position="437"/>
        <end position="448"/>
    </location>
</feature>
<evidence type="ECO:0000313" key="13">
    <source>
        <dbReference type="EMBL" id="RYR22794.1"/>
    </source>
</evidence>
<comment type="catalytic activity">
    <reaction evidence="8">
        <text>a ribonucleotide in rRNA + S-adenosyl-L-methionine = a 2'-O-methylribonucleotide in rRNA + S-adenosyl-L-homocysteine + H(+)</text>
        <dbReference type="Rhea" id="RHEA:48628"/>
        <dbReference type="Rhea" id="RHEA-COMP:12164"/>
        <dbReference type="Rhea" id="RHEA-COMP:12165"/>
        <dbReference type="ChEBI" id="CHEBI:15378"/>
        <dbReference type="ChEBI" id="CHEBI:57856"/>
        <dbReference type="ChEBI" id="CHEBI:59789"/>
        <dbReference type="ChEBI" id="CHEBI:90675"/>
        <dbReference type="ChEBI" id="CHEBI:90676"/>
    </reaction>
</comment>
<feature type="region of interest" description="Disordered" evidence="9">
    <location>
        <begin position="778"/>
        <end position="831"/>
    </location>
</feature>
<gene>
    <name evidence="13" type="ORF">Ahy_B03g068095</name>
</gene>
<dbReference type="GO" id="GO:0000466">
    <property type="term" value="P:maturation of 5.8S rRNA from tricistronic rRNA transcript (SSU-rRNA, 5.8S rRNA, LSU-rRNA)"/>
    <property type="evidence" value="ECO:0007669"/>
    <property type="project" value="TreeGrafter"/>
</dbReference>
<keyword evidence="6 8" id="KW-0949">S-adenosyl-L-methionine</keyword>
<dbReference type="HAMAP" id="MF_03163">
    <property type="entry name" value="RNA_methyltr_E_SPB1"/>
    <property type="match status" value="1"/>
</dbReference>
<evidence type="ECO:0000256" key="2">
    <source>
        <dbReference type="ARBA" id="ARBA00022517"/>
    </source>
</evidence>
<dbReference type="Pfam" id="PF01728">
    <property type="entry name" value="FtsJ"/>
    <property type="match status" value="1"/>
</dbReference>
<feature type="active site" description="Proton acceptor" evidence="8">
    <location>
        <position position="160"/>
    </location>
</feature>
<dbReference type="EC" id="2.1.1.-" evidence="8"/>
<comment type="similarity">
    <text evidence="8">Belongs to the class I-like SAM-binding methyltransferase superfamily. RNA methyltransferase RlmE family. SPB1 subfamily.</text>
</comment>
<evidence type="ECO:0000259" key="12">
    <source>
        <dbReference type="Pfam" id="PF11861"/>
    </source>
</evidence>
<feature type="domain" description="Ribosomal RNA methyltransferase SPB1-like C-terminal" evidence="11">
    <location>
        <begin position="605"/>
        <end position="797"/>
    </location>
</feature>
<sequence>MGKAKAKGKHRLDQYYHLAKDHGYRSRASWKLIQLNSKYNFLESASAVLDLCAAPGGWMQVAVKHVPVGHLVIGVDLAPIAPIRGAIAIQEDITRPECKSRVKKLMTDYGCTAFDVILHDGSPNIGGAWAQEAMSQNALVIDAVKLATQFLAPKGTFVTKVFRSQDYSSVLFCLKQLFEKVQVEKPPASRSESAEIFVLGLKYKAPAKIDPRLLDVKHLFQGSVEPQAKVVDVLRENKQKRHRDGYEDGLSTLRKESSAAKFIWSDSPLDILGSVTCITFTDPADKPIMDHELTTEEVKSLCDDLRVLGKQDFKHLLKWRIHIRKALAPTEKPDPTTKAEAENVPEVDEDDRILNEMEELTYTMDHKKKRAKKLLAKRRAKDKARKATGMQMDAIEDGYVDQELFSLSSMKGKKDLVAVDTTEYEGAEDEAEDSEDEATHGGAEHSSGDTEDSDEERKRYDEQMDDLLEQAYERFVVKKGGSTKQWKRSKKSVDVESQLLEDGEDDDIVQSKYDSDEDQGDQEANPLVVPLNDGAEPTQEEIKNKWFSQDLFAEAVEEGDFGKYDSEDEMDIDGPKESVSLTKKNKENKTKASVTIDPPQSQPSKKKEDFEIVPAPATDSSDDSSSDESEEDVETKAEILAYAKKMLRKKKREEILDDAYNKYMFDDEGLPKWFLDEERRHRQPIKPITKEEIAAMRAQFKEIDARPAKKVAEAKARKKRVATRKLEKVRKKANAISDQTEISDRSKMKQIDKLYKKAVPKRPQKEYVVAKKGVQVKTGKGKVLVDRRMKKDARKHGMGKGGKGGSKTKGKAPKGKGSAKAPAKKGRKGNK</sequence>
<dbReference type="InterPro" id="IPR015507">
    <property type="entry name" value="rRNA-MeTfrase_E"/>
</dbReference>
<dbReference type="Gramene" id="arahy.Tifrunner.gnm2.ann2.Ah13g085400.1">
    <property type="protein sequence ID" value="arahy.Tifrunner.gnm2.ann2.Ah13g085400.1-CDS"/>
    <property type="gene ID" value="arahy.Tifrunner.gnm2.ann2.Ah13g085400"/>
</dbReference>
<feature type="compositionally biased region" description="Basic residues" evidence="9">
    <location>
        <begin position="822"/>
        <end position="831"/>
    </location>
</feature>
<evidence type="ECO:0000256" key="7">
    <source>
        <dbReference type="ARBA" id="ARBA00023242"/>
    </source>
</evidence>
<feature type="region of interest" description="Disordered" evidence="9">
    <location>
        <begin position="558"/>
        <end position="635"/>
    </location>
</feature>
<feature type="compositionally biased region" description="Acidic residues" evidence="9">
    <location>
        <begin position="620"/>
        <end position="633"/>
    </location>
</feature>
<dbReference type="Gene3D" id="3.40.50.150">
    <property type="entry name" value="Vaccinia Virus protein VP39"/>
    <property type="match status" value="1"/>
</dbReference>
<dbReference type="InterPro" id="IPR029063">
    <property type="entry name" value="SAM-dependent_MTases_sf"/>
</dbReference>
<comment type="subcellular location">
    <subcellularLocation>
        <location evidence="1 8">Nucleus</location>
        <location evidence="1 8">Nucleolus</location>
    </subcellularLocation>
</comment>
<dbReference type="SMR" id="A0A445A8M1"/>
<feature type="domain" description="Ribosomal RNA methyltransferase FtsJ" evidence="10">
    <location>
        <begin position="24"/>
        <end position="203"/>
    </location>
</feature>
<evidence type="ECO:0000256" key="5">
    <source>
        <dbReference type="ARBA" id="ARBA00022679"/>
    </source>
</evidence>
<dbReference type="SUPFAM" id="SSF53335">
    <property type="entry name" value="S-adenosyl-L-methionine-dependent methyltransferases"/>
    <property type="match status" value="1"/>
</dbReference>
<dbReference type="Pfam" id="PF11861">
    <property type="entry name" value="DUF3381"/>
    <property type="match status" value="1"/>
</dbReference>
<feature type="binding site" evidence="8">
    <location>
        <position position="58"/>
    </location>
    <ligand>
        <name>S-adenosyl-L-methionine</name>
        <dbReference type="ChEBI" id="CHEBI:59789"/>
    </ligand>
</feature>
<keyword evidence="5 8" id="KW-0808">Transferase</keyword>
<reference evidence="13 14" key="1">
    <citation type="submission" date="2019-01" db="EMBL/GenBank/DDBJ databases">
        <title>Sequencing of cultivated peanut Arachis hypogaea provides insights into genome evolution and oil improvement.</title>
        <authorList>
            <person name="Chen X."/>
        </authorList>
    </citation>
    <scope>NUCLEOTIDE SEQUENCE [LARGE SCALE GENOMIC DNA]</scope>
    <source>
        <strain evidence="14">cv. Fuhuasheng</strain>
        <tissue evidence="13">Leaves</tissue>
    </source>
</reference>
<keyword evidence="14" id="KW-1185">Reference proteome</keyword>
<evidence type="ECO:0000256" key="8">
    <source>
        <dbReference type="HAMAP-Rule" id="MF_03163"/>
    </source>
</evidence>
<dbReference type="InterPro" id="IPR024576">
    <property type="entry name" value="rRNA_MeTfrase_Spb1_DUF3381"/>
</dbReference>
<feature type="binding site" evidence="8">
    <location>
        <position position="92"/>
    </location>
    <ligand>
        <name>S-adenosyl-L-methionine</name>
        <dbReference type="ChEBI" id="CHEBI:59789"/>
    </ligand>
</feature>
<keyword evidence="7 8" id="KW-0539">Nucleus</keyword>